<feature type="region of interest" description="Disordered" evidence="1">
    <location>
        <begin position="33"/>
        <end position="52"/>
    </location>
</feature>
<protein>
    <submittedName>
        <fullName evidence="2">Uncharacterized protein</fullName>
    </submittedName>
</protein>
<organism evidence="2 3">
    <name type="scientific">Gossypium arboreum</name>
    <name type="common">Tree cotton</name>
    <name type="synonym">Gossypium nanking</name>
    <dbReference type="NCBI Taxonomy" id="29729"/>
    <lineage>
        <taxon>Eukaryota</taxon>
        <taxon>Viridiplantae</taxon>
        <taxon>Streptophyta</taxon>
        <taxon>Embryophyta</taxon>
        <taxon>Tracheophyta</taxon>
        <taxon>Spermatophyta</taxon>
        <taxon>Magnoliopsida</taxon>
        <taxon>eudicotyledons</taxon>
        <taxon>Gunneridae</taxon>
        <taxon>Pentapetalae</taxon>
        <taxon>rosids</taxon>
        <taxon>malvids</taxon>
        <taxon>Malvales</taxon>
        <taxon>Malvaceae</taxon>
        <taxon>Malvoideae</taxon>
        <taxon>Gossypium</taxon>
    </lineage>
</organism>
<dbReference type="Proteomes" id="UP001358586">
    <property type="component" value="Chromosome 4"/>
</dbReference>
<evidence type="ECO:0000313" key="2">
    <source>
        <dbReference type="EMBL" id="KAK5836520.1"/>
    </source>
</evidence>
<keyword evidence="3" id="KW-1185">Reference proteome</keyword>
<reference evidence="2 3" key="1">
    <citation type="submission" date="2023-03" db="EMBL/GenBank/DDBJ databases">
        <title>WGS of Gossypium arboreum.</title>
        <authorList>
            <person name="Yu D."/>
        </authorList>
    </citation>
    <scope>NUCLEOTIDE SEQUENCE [LARGE SCALE GENOMIC DNA]</scope>
    <source>
        <tissue evidence="2">Leaf</tissue>
    </source>
</reference>
<comment type="caution">
    <text evidence="2">The sequence shown here is derived from an EMBL/GenBank/DDBJ whole genome shotgun (WGS) entry which is preliminary data.</text>
</comment>
<gene>
    <name evidence="2" type="ORF">PVK06_012312</name>
</gene>
<accession>A0ABR0QB57</accession>
<evidence type="ECO:0000256" key="1">
    <source>
        <dbReference type="SAM" id="MobiDB-lite"/>
    </source>
</evidence>
<dbReference type="EMBL" id="JARKNE010000004">
    <property type="protein sequence ID" value="KAK5836520.1"/>
    <property type="molecule type" value="Genomic_DNA"/>
</dbReference>
<name>A0ABR0QB57_GOSAR</name>
<proteinExistence type="predicted"/>
<evidence type="ECO:0000313" key="3">
    <source>
        <dbReference type="Proteomes" id="UP001358586"/>
    </source>
</evidence>
<feature type="region of interest" description="Disordered" evidence="1">
    <location>
        <begin position="58"/>
        <end position="92"/>
    </location>
</feature>
<sequence length="92" mass="10799">MQAYLEYITQCMVTLRPVVTHYTERHDLEMSLSGDMRSRPKEKGTTIYDLYNAPHPTTKVQSMSKGKEKMIISNEDNDDRTNKFDDDYFVDL</sequence>